<name>A0A6J6VJX7_9ZZZZ</name>
<dbReference type="GO" id="GO:0005829">
    <property type="term" value="C:cytosol"/>
    <property type="evidence" value="ECO:0007669"/>
    <property type="project" value="TreeGrafter"/>
</dbReference>
<gene>
    <name evidence="2" type="ORF">UFOPK2928_00193</name>
</gene>
<protein>
    <submittedName>
        <fullName evidence="2">Unannotated protein</fullName>
    </submittedName>
</protein>
<evidence type="ECO:0000256" key="1">
    <source>
        <dbReference type="ARBA" id="ARBA00023239"/>
    </source>
</evidence>
<dbReference type="PANTHER" id="PTHR12128">
    <property type="entry name" value="DIHYDRODIPICOLINATE SYNTHASE"/>
    <property type="match status" value="1"/>
</dbReference>
<dbReference type="PANTHER" id="PTHR12128:SF66">
    <property type="entry name" value="4-HYDROXY-2-OXOGLUTARATE ALDOLASE, MITOCHONDRIAL"/>
    <property type="match status" value="1"/>
</dbReference>
<dbReference type="PRINTS" id="PR00146">
    <property type="entry name" value="DHPICSNTHASE"/>
</dbReference>
<dbReference type="InterPro" id="IPR013785">
    <property type="entry name" value="Aldolase_TIM"/>
</dbReference>
<dbReference type="SUPFAM" id="SSF51569">
    <property type="entry name" value="Aldolase"/>
    <property type="match status" value="1"/>
</dbReference>
<dbReference type="GO" id="GO:0008840">
    <property type="term" value="F:4-hydroxy-tetrahydrodipicolinate synthase activity"/>
    <property type="evidence" value="ECO:0007669"/>
    <property type="project" value="TreeGrafter"/>
</dbReference>
<keyword evidence="1" id="KW-0456">Lyase</keyword>
<evidence type="ECO:0000313" key="2">
    <source>
        <dbReference type="EMBL" id="CAB4771639.1"/>
    </source>
</evidence>
<organism evidence="2">
    <name type="scientific">freshwater metagenome</name>
    <dbReference type="NCBI Taxonomy" id="449393"/>
    <lineage>
        <taxon>unclassified sequences</taxon>
        <taxon>metagenomes</taxon>
        <taxon>ecological metagenomes</taxon>
    </lineage>
</organism>
<dbReference type="InterPro" id="IPR002220">
    <property type="entry name" value="DapA-like"/>
</dbReference>
<dbReference type="SMART" id="SM01130">
    <property type="entry name" value="DHDPS"/>
    <property type="match status" value="1"/>
</dbReference>
<sequence>MREVGGVLPVLAVPFNSDGSVDLDSIPRLVEHCITNKANGVVIFGLASELYKLSDSERIEILKKVLESVNSRIPVIVGTEHSGTRAAVSRSIEAEKLGASALMLYPPTFVKPDEANVLSYFKAVGSAVKIPIIVQDAPAWTGVPLPMALLSQIIKEQPNVNYIKLESPPIGDKAKLLKSSGFKIISGYGAIHLMEDLTSGIDGFMPGCSLPGIFVEINDLFKAGEIEKARTLYQLVLPLLTFQLTSLDTFIEIQKLLLKHLRIFTTSHCREPHIPISPERIAYLNVLIKEIGLKELEGVKLS</sequence>
<proteinExistence type="predicted"/>
<dbReference type="AlphaFoldDB" id="A0A6J6VJX7"/>
<dbReference type="PIRSF" id="PIRSF001365">
    <property type="entry name" value="DHDPS"/>
    <property type="match status" value="1"/>
</dbReference>
<dbReference type="Gene3D" id="3.20.20.70">
    <property type="entry name" value="Aldolase class I"/>
    <property type="match status" value="1"/>
</dbReference>
<dbReference type="Pfam" id="PF00701">
    <property type="entry name" value="DHDPS"/>
    <property type="match status" value="1"/>
</dbReference>
<dbReference type="CDD" id="cd00408">
    <property type="entry name" value="DHDPS-like"/>
    <property type="match status" value="1"/>
</dbReference>
<reference evidence="2" key="1">
    <citation type="submission" date="2020-05" db="EMBL/GenBank/DDBJ databases">
        <authorList>
            <person name="Chiriac C."/>
            <person name="Salcher M."/>
            <person name="Ghai R."/>
            <person name="Kavagutti S V."/>
        </authorList>
    </citation>
    <scope>NUCLEOTIDE SEQUENCE</scope>
</reference>
<dbReference type="EMBL" id="CAEZZY010000010">
    <property type="protein sequence ID" value="CAB4771639.1"/>
    <property type="molecule type" value="Genomic_DNA"/>
</dbReference>
<accession>A0A6J6VJX7</accession>